<dbReference type="OrthoDB" id="2283631at2759"/>
<accession>A0A9P1HA06</accession>
<name>A0A9P1HA06_9PEZI</name>
<dbReference type="Proteomes" id="UP000838763">
    <property type="component" value="Unassembled WGS sequence"/>
</dbReference>
<reference evidence="2" key="1">
    <citation type="submission" date="2022-11" db="EMBL/GenBank/DDBJ databases">
        <authorList>
            <person name="Scott C."/>
            <person name="Bruce N."/>
        </authorList>
    </citation>
    <scope>NUCLEOTIDE SEQUENCE</scope>
</reference>
<keyword evidence="3" id="KW-1185">Reference proteome</keyword>
<evidence type="ECO:0000256" key="1">
    <source>
        <dbReference type="SAM" id="MobiDB-lite"/>
    </source>
</evidence>
<dbReference type="AlphaFoldDB" id="A0A9P1HA06"/>
<proteinExistence type="predicted"/>
<protein>
    <submittedName>
        <fullName evidence="2">Uncharacterized protein</fullName>
    </submittedName>
</protein>
<organism evidence="2 3">
    <name type="scientific">Parascedosporium putredinis</name>
    <dbReference type="NCBI Taxonomy" id="1442378"/>
    <lineage>
        <taxon>Eukaryota</taxon>
        <taxon>Fungi</taxon>
        <taxon>Dikarya</taxon>
        <taxon>Ascomycota</taxon>
        <taxon>Pezizomycotina</taxon>
        <taxon>Sordariomycetes</taxon>
        <taxon>Hypocreomycetidae</taxon>
        <taxon>Microascales</taxon>
        <taxon>Microascaceae</taxon>
        <taxon>Parascedosporium</taxon>
    </lineage>
</organism>
<feature type="compositionally biased region" description="Polar residues" evidence="1">
    <location>
        <begin position="18"/>
        <end position="36"/>
    </location>
</feature>
<evidence type="ECO:0000313" key="2">
    <source>
        <dbReference type="EMBL" id="CAI4218670.1"/>
    </source>
</evidence>
<sequence length="115" mass="12368">MPMGEQPSWNPARIFENWNASFGNPQAQQPSPNSGGMNAASMKSSSSSPPDMSSYSSLPADPLTSGAQAMPAQQFTAAPMPNFITPAMWQESVASVYEVGLKRAWDYDGGPMKRH</sequence>
<comment type="caution">
    <text evidence="2">The sequence shown here is derived from an EMBL/GenBank/DDBJ whole genome shotgun (WGS) entry which is preliminary data.</text>
</comment>
<feature type="region of interest" description="Disordered" evidence="1">
    <location>
        <begin position="1"/>
        <end position="66"/>
    </location>
</feature>
<evidence type="ECO:0000313" key="3">
    <source>
        <dbReference type="Proteomes" id="UP000838763"/>
    </source>
</evidence>
<gene>
    <name evidence="2" type="ORF">PPNO1_LOCUS8247</name>
</gene>
<feature type="compositionally biased region" description="Low complexity" evidence="1">
    <location>
        <begin position="41"/>
        <end position="57"/>
    </location>
</feature>
<dbReference type="EMBL" id="CALLCH030000018">
    <property type="protein sequence ID" value="CAI4218670.1"/>
    <property type="molecule type" value="Genomic_DNA"/>
</dbReference>